<evidence type="ECO:0000256" key="1">
    <source>
        <dbReference type="SAM" id="MobiDB-lite"/>
    </source>
</evidence>
<reference evidence="3 4" key="1">
    <citation type="submission" date="2023-11" db="EMBL/GenBank/DDBJ databases">
        <title>Actinomadura monticuli sp. nov., isolated from volcanic ash.</title>
        <authorList>
            <person name="Lee S.D."/>
            <person name="Yang H."/>
            <person name="Kim I.S."/>
        </authorList>
    </citation>
    <scope>NUCLEOTIDE SEQUENCE [LARGE SCALE GENOMIC DNA]</scope>
    <source>
        <strain evidence="3 4">DSM 45346</strain>
    </source>
</reference>
<evidence type="ECO:0000259" key="2">
    <source>
        <dbReference type="Pfam" id="PF19054"/>
    </source>
</evidence>
<dbReference type="Pfam" id="PF19054">
    <property type="entry name" value="DUF5753"/>
    <property type="match status" value="1"/>
</dbReference>
<sequence length="372" mass="41457">MSDEFKQRVIDDYIAGLIIARAAAAPPSYVAIEQLAEELSRRPQQPAGGPVIPLRSSTVNDLFTKQRRRLPGWDMSRSLVIVFREMAARRNLDPDAAVGTVAEWKQRHEKSLKLLAGVKRPAQRRKVIGPAAGSPTLAFGPQQSHSQKETDGPFDSEDERRAVLLEWAKRQPSAVTTSGQRVTRSLRPCLVLEEWCSRLRVYDPQGVPPHLQTAELADHLQATSAPYAREAEPNSLQAHGQHMLSRNDAVALWVVLEETALRRPPYRNLSAGVWRRQLQHLLDLTNLAQVTIQIRPAGSTHFCANGPIRLLRFREADVPDVLVLQEWQHALYPSDSLLVREYYGALGRLAVSAASPDDSLQILHSILSGCDV</sequence>
<organism evidence="3 4">
    <name type="scientific">Actinomadura chokoriensis</name>
    <dbReference type="NCBI Taxonomy" id="454156"/>
    <lineage>
        <taxon>Bacteria</taxon>
        <taxon>Bacillati</taxon>
        <taxon>Actinomycetota</taxon>
        <taxon>Actinomycetes</taxon>
        <taxon>Streptosporangiales</taxon>
        <taxon>Thermomonosporaceae</taxon>
        <taxon>Actinomadura</taxon>
    </lineage>
</organism>
<gene>
    <name evidence="3" type="ORF">SM436_34570</name>
</gene>
<dbReference type="RefSeq" id="WP_371945862.1">
    <property type="nucleotide sequence ID" value="NZ_JAXCEH010000036.1"/>
</dbReference>
<dbReference type="Proteomes" id="UP001569904">
    <property type="component" value="Unassembled WGS sequence"/>
</dbReference>
<proteinExistence type="predicted"/>
<feature type="region of interest" description="Disordered" evidence="1">
    <location>
        <begin position="130"/>
        <end position="157"/>
    </location>
</feature>
<dbReference type="InterPro" id="IPR043917">
    <property type="entry name" value="DUF5753"/>
</dbReference>
<dbReference type="EMBL" id="JAXCEH010000036">
    <property type="protein sequence ID" value="MFA1558844.1"/>
    <property type="molecule type" value="Genomic_DNA"/>
</dbReference>
<accession>A0ABV4R8W7</accession>
<evidence type="ECO:0000313" key="3">
    <source>
        <dbReference type="EMBL" id="MFA1558844.1"/>
    </source>
</evidence>
<comment type="caution">
    <text evidence="3">The sequence shown here is derived from an EMBL/GenBank/DDBJ whole genome shotgun (WGS) entry which is preliminary data.</text>
</comment>
<keyword evidence="4" id="KW-1185">Reference proteome</keyword>
<evidence type="ECO:0000313" key="4">
    <source>
        <dbReference type="Proteomes" id="UP001569904"/>
    </source>
</evidence>
<protein>
    <submittedName>
        <fullName evidence="3">DUF5753 domain-containing protein</fullName>
    </submittedName>
</protein>
<feature type="domain" description="DUF5753" evidence="2">
    <location>
        <begin position="188"/>
        <end position="364"/>
    </location>
</feature>
<name>A0ABV4R8W7_9ACTN</name>